<dbReference type="AlphaFoldDB" id="A0A8T5GEN5"/>
<accession>A0A8T5GEN5</accession>
<dbReference type="Gene3D" id="3.30.2310.20">
    <property type="entry name" value="RelE-like"/>
    <property type="match status" value="1"/>
</dbReference>
<gene>
    <name evidence="2" type="ORF">HON47_02270</name>
</gene>
<comment type="caution">
    <text evidence="2">The sequence shown here is derived from an EMBL/GenBank/DDBJ whole genome shotgun (WGS) entry which is preliminary data.</text>
</comment>
<dbReference type="SUPFAM" id="SSF143011">
    <property type="entry name" value="RelE-like"/>
    <property type="match status" value="1"/>
</dbReference>
<organism evidence="2 3">
    <name type="scientific">Candidatus Iainarchaeum sp</name>
    <dbReference type="NCBI Taxonomy" id="3101447"/>
    <lineage>
        <taxon>Archaea</taxon>
        <taxon>Candidatus Iainarchaeota</taxon>
        <taxon>Candidatus Iainarchaeia</taxon>
        <taxon>Candidatus Iainarchaeales</taxon>
        <taxon>Candidatus Iainarchaeaceae</taxon>
        <taxon>Candidatus Iainarchaeum</taxon>
    </lineage>
</organism>
<evidence type="ECO:0000313" key="2">
    <source>
        <dbReference type="EMBL" id="MBT4870372.1"/>
    </source>
</evidence>
<sequence>MVIYGYRKQFLKQIKKMKDSETKLKIKKQIEKVIENPTLGKPMRYGRKGTRELYISPFRLAYIYIEKDNKIIFIEIYHKDEQ</sequence>
<dbReference type="InterPro" id="IPR007712">
    <property type="entry name" value="RelE/ParE_toxin"/>
</dbReference>
<evidence type="ECO:0000313" key="3">
    <source>
        <dbReference type="Proteomes" id="UP000722459"/>
    </source>
</evidence>
<dbReference type="Proteomes" id="UP000722459">
    <property type="component" value="Unassembled WGS sequence"/>
</dbReference>
<reference evidence="2" key="1">
    <citation type="journal article" date="2021" name="ISME J.">
        <title>Mercury methylation by metabolically versatile and cosmopolitan marine bacteria.</title>
        <authorList>
            <person name="Lin H."/>
            <person name="Ascher D.B."/>
            <person name="Myung Y."/>
            <person name="Lamborg C.H."/>
            <person name="Hallam S.J."/>
            <person name="Gionfriddo C.M."/>
            <person name="Holt K.E."/>
            <person name="Moreau J.W."/>
        </authorList>
    </citation>
    <scope>NUCLEOTIDE SEQUENCE</scope>
    <source>
        <strain evidence="2">SI075_bin30</strain>
    </source>
</reference>
<keyword evidence="1" id="KW-1277">Toxin-antitoxin system</keyword>
<proteinExistence type="predicted"/>
<evidence type="ECO:0000256" key="1">
    <source>
        <dbReference type="ARBA" id="ARBA00022649"/>
    </source>
</evidence>
<protein>
    <submittedName>
        <fullName evidence="2">Type II toxin-antitoxin system RelE/ParE family toxin</fullName>
    </submittedName>
</protein>
<dbReference type="EMBL" id="JABJNZ010000030">
    <property type="protein sequence ID" value="MBT4870372.1"/>
    <property type="molecule type" value="Genomic_DNA"/>
</dbReference>
<dbReference type="InterPro" id="IPR035093">
    <property type="entry name" value="RelE/ParE_toxin_dom_sf"/>
</dbReference>
<name>A0A8T5GEN5_9ARCH</name>
<dbReference type="Pfam" id="PF05016">
    <property type="entry name" value="ParE_toxin"/>
    <property type="match status" value="1"/>
</dbReference>